<dbReference type="Proteomes" id="UP001732700">
    <property type="component" value="Chromosome 2A"/>
</dbReference>
<sequence>MTMIHPKRLAQLVRKWQRVKTASRDDETYCTTSSVADKGHCAMYTADGKRFEVPLAYLGTTVFSELLRMSQEEFGFTCNSRITLPCNAAVMEYAMCFLRRNASEELERTFLSSVVMPCQYPSCTVPPSALHQQLVVCSS</sequence>
<dbReference type="EnsemblPlants" id="AVESA.00010b.r2.2AG0255720.1">
    <property type="protein sequence ID" value="AVESA.00010b.r2.2AG0255720.1.CDS.1"/>
    <property type="gene ID" value="AVESA.00010b.r2.2AG0255720"/>
</dbReference>
<organism evidence="1 2">
    <name type="scientific">Avena sativa</name>
    <name type="common">Oat</name>
    <dbReference type="NCBI Taxonomy" id="4498"/>
    <lineage>
        <taxon>Eukaryota</taxon>
        <taxon>Viridiplantae</taxon>
        <taxon>Streptophyta</taxon>
        <taxon>Embryophyta</taxon>
        <taxon>Tracheophyta</taxon>
        <taxon>Spermatophyta</taxon>
        <taxon>Magnoliopsida</taxon>
        <taxon>Liliopsida</taxon>
        <taxon>Poales</taxon>
        <taxon>Poaceae</taxon>
        <taxon>BOP clade</taxon>
        <taxon>Pooideae</taxon>
        <taxon>Poodae</taxon>
        <taxon>Poeae</taxon>
        <taxon>Poeae Chloroplast Group 1 (Aveneae type)</taxon>
        <taxon>Aveninae</taxon>
        <taxon>Avena</taxon>
    </lineage>
</organism>
<accession>A0ACD5UHE2</accession>
<evidence type="ECO:0000313" key="2">
    <source>
        <dbReference type="Proteomes" id="UP001732700"/>
    </source>
</evidence>
<keyword evidence="2" id="KW-1185">Reference proteome</keyword>
<evidence type="ECO:0000313" key="1">
    <source>
        <dbReference type="EnsemblPlants" id="AVESA.00010b.r2.2AG0255720.1.CDS.1"/>
    </source>
</evidence>
<protein>
    <submittedName>
        <fullName evidence="1">Uncharacterized protein</fullName>
    </submittedName>
</protein>
<reference evidence="1" key="1">
    <citation type="submission" date="2021-05" db="EMBL/GenBank/DDBJ databases">
        <authorList>
            <person name="Scholz U."/>
            <person name="Mascher M."/>
            <person name="Fiebig A."/>
        </authorList>
    </citation>
    <scope>NUCLEOTIDE SEQUENCE [LARGE SCALE GENOMIC DNA]</scope>
</reference>
<name>A0ACD5UHE2_AVESA</name>
<reference evidence="1" key="2">
    <citation type="submission" date="2025-09" db="UniProtKB">
        <authorList>
            <consortium name="EnsemblPlants"/>
        </authorList>
    </citation>
    <scope>IDENTIFICATION</scope>
</reference>
<proteinExistence type="predicted"/>